<keyword evidence="1" id="KW-0812">Transmembrane</keyword>
<accession>B2TH17</accession>
<dbReference type="eggNOG" id="ENOG5032PIN">
    <property type="taxonomic scope" value="Bacteria"/>
</dbReference>
<keyword evidence="1" id="KW-0472">Membrane</keyword>
<sequence>MSASANAQRSTAGALIEKHALGSAGFCMLIVLALTGISGPLDTPLRFSLWFACVGIPLFLSLYVAKEEIEALRKCADAKRDKALSLVSYVSYCALLFLGLSITMLAAHRSPLLGLVFFLSAMSPFWLSAALRKITT</sequence>
<feature type="transmembrane region" description="Helical" evidence="1">
    <location>
        <begin position="20"/>
        <end position="41"/>
    </location>
</feature>
<protein>
    <recommendedName>
        <fullName evidence="4">Transmembrane protein</fullName>
    </recommendedName>
</protein>
<evidence type="ECO:0000256" key="1">
    <source>
        <dbReference type="SAM" id="Phobius"/>
    </source>
</evidence>
<dbReference type="EMBL" id="CP001054">
    <property type="protein sequence ID" value="ACD21566.1"/>
    <property type="molecule type" value="Genomic_DNA"/>
</dbReference>
<keyword evidence="1" id="KW-1133">Transmembrane helix</keyword>
<geneLocation type="plasmid" evidence="2 3">
    <name>pBPHYT01</name>
</geneLocation>
<reference evidence="2 3" key="1">
    <citation type="journal article" date="2011" name="J. Bacteriol.">
        <title>Complete genome sequence of the plant growth-promoting endophyte Burkholderia phytofirmans strain PsJN.</title>
        <authorList>
            <person name="Weilharter A."/>
            <person name="Mitter B."/>
            <person name="Shin M.V."/>
            <person name="Chain P.S."/>
            <person name="Nowak J."/>
            <person name="Sessitsch A."/>
        </authorList>
    </citation>
    <scope>NUCLEOTIDE SEQUENCE [LARGE SCALE GENOMIC DNA]</scope>
    <source>
        <strain evidence="3">DSM 17436 / LMG 22146 / PsJN</strain>
        <plasmid evidence="2 3">pBPHYT01</plasmid>
    </source>
</reference>
<feature type="transmembrane region" description="Helical" evidence="1">
    <location>
        <begin position="112"/>
        <end position="131"/>
    </location>
</feature>
<evidence type="ECO:0000313" key="3">
    <source>
        <dbReference type="Proteomes" id="UP000001739"/>
    </source>
</evidence>
<dbReference type="KEGG" id="bpy:Bphyt_7281"/>
<keyword evidence="2" id="KW-0614">Plasmid</keyword>
<organism evidence="2 3">
    <name type="scientific">Paraburkholderia phytofirmans (strain DSM 17436 / LMG 22146 / PsJN)</name>
    <name type="common">Burkholderia phytofirmans</name>
    <dbReference type="NCBI Taxonomy" id="398527"/>
    <lineage>
        <taxon>Bacteria</taxon>
        <taxon>Pseudomonadati</taxon>
        <taxon>Pseudomonadota</taxon>
        <taxon>Betaproteobacteria</taxon>
        <taxon>Burkholderiales</taxon>
        <taxon>Burkholderiaceae</taxon>
        <taxon>Paraburkholderia</taxon>
    </lineage>
</organism>
<proteinExistence type="predicted"/>
<feature type="transmembrane region" description="Helical" evidence="1">
    <location>
        <begin position="47"/>
        <end position="65"/>
    </location>
</feature>
<name>B2TH17_PARPJ</name>
<gene>
    <name evidence="2" type="ordered locus">Bphyt_7281</name>
</gene>
<dbReference type="Proteomes" id="UP000001739">
    <property type="component" value="Plasmid pBPHYT01"/>
</dbReference>
<evidence type="ECO:0008006" key="4">
    <source>
        <dbReference type="Google" id="ProtNLM"/>
    </source>
</evidence>
<feature type="transmembrane region" description="Helical" evidence="1">
    <location>
        <begin position="86"/>
        <end position="106"/>
    </location>
</feature>
<evidence type="ECO:0000313" key="2">
    <source>
        <dbReference type="EMBL" id="ACD21566.1"/>
    </source>
</evidence>
<dbReference type="HOGENOM" id="CLU_144018_0_0_4"/>
<dbReference type="AlphaFoldDB" id="B2TH17"/>